<feature type="region of interest" description="Disordered" evidence="1">
    <location>
        <begin position="1"/>
        <end position="37"/>
    </location>
</feature>
<name>A0A9N9PMU9_9HELO</name>
<gene>
    <name evidence="2" type="ORF">HYFRA_00009005</name>
</gene>
<proteinExistence type="predicted"/>
<dbReference type="Proteomes" id="UP000696280">
    <property type="component" value="Unassembled WGS sequence"/>
</dbReference>
<dbReference type="OrthoDB" id="10411838at2759"/>
<comment type="caution">
    <text evidence="2">The sequence shown here is derived from an EMBL/GenBank/DDBJ whole genome shotgun (WGS) entry which is preliminary data.</text>
</comment>
<evidence type="ECO:0000256" key="1">
    <source>
        <dbReference type="SAM" id="MobiDB-lite"/>
    </source>
</evidence>
<keyword evidence="3" id="KW-1185">Reference proteome</keyword>
<feature type="region of interest" description="Disordered" evidence="1">
    <location>
        <begin position="237"/>
        <end position="336"/>
    </location>
</feature>
<feature type="compositionally biased region" description="Polar residues" evidence="1">
    <location>
        <begin position="289"/>
        <end position="303"/>
    </location>
</feature>
<reference evidence="2" key="1">
    <citation type="submission" date="2021-07" db="EMBL/GenBank/DDBJ databases">
        <authorList>
            <person name="Durling M."/>
        </authorList>
    </citation>
    <scope>NUCLEOTIDE SEQUENCE</scope>
</reference>
<accession>A0A9N9PMU9</accession>
<feature type="compositionally biased region" description="Polar residues" evidence="1">
    <location>
        <begin position="316"/>
        <end position="325"/>
    </location>
</feature>
<evidence type="ECO:0000313" key="3">
    <source>
        <dbReference type="Proteomes" id="UP000696280"/>
    </source>
</evidence>
<sequence>MPPNMPVPRGRATSRSPSPPAKRRGRKKLPAFKSSQHLSQEDQTFVLETPSIEITAYNRAHDLYAGASPIQLLPLPVGPKVIAHSTEFFVALAALLSCPIFHPPNEDFLKWSILIAVYYRKMRCNQQTTDLERIVVDHFVTDESVGAPEEYYGFIREIKAAVDAAKLPQGKQTTSKKHRNVKRGDLQALIVAWDQYVADHPESGLSTVAVYQSMVPNTRRSKNDALQVKNDWLLEVRRGEHAEEETASAATTTEEEEANQTQIIRADDNIPDSPQPGLEPSTRPPIPVFQSSFQSASTPTLSEPTLAESRSRSATDSRTVFNAPSRNPIPSMADWPMNPGQSISLYPSQDMSEFDFERMPWSSPDMQGVTSFDRSSTFRWLGRLPAVDGMYCMKEYKPVLSKLPIGSEDPTFAQDLEYALKHELSPYADGQPAYEGDIGIVDVPPEESIVKGGL</sequence>
<protein>
    <submittedName>
        <fullName evidence="2">Uncharacterized protein</fullName>
    </submittedName>
</protein>
<dbReference type="EMBL" id="CAJVRL010000047">
    <property type="protein sequence ID" value="CAG8952761.1"/>
    <property type="molecule type" value="Genomic_DNA"/>
</dbReference>
<dbReference type="AlphaFoldDB" id="A0A9N9PMU9"/>
<evidence type="ECO:0000313" key="2">
    <source>
        <dbReference type="EMBL" id="CAG8952761.1"/>
    </source>
</evidence>
<feature type="compositionally biased region" description="Basic residues" evidence="1">
    <location>
        <begin position="21"/>
        <end position="30"/>
    </location>
</feature>
<organism evidence="2 3">
    <name type="scientific">Hymenoscyphus fraxineus</name>
    <dbReference type="NCBI Taxonomy" id="746836"/>
    <lineage>
        <taxon>Eukaryota</taxon>
        <taxon>Fungi</taxon>
        <taxon>Dikarya</taxon>
        <taxon>Ascomycota</taxon>
        <taxon>Pezizomycotina</taxon>
        <taxon>Leotiomycetes</taxon>
        <taxon>Helotiales</taxon>
        <taxon>Helotiaceae</taxon>
        <taxon>Hymenoscyphus</taxon>
    </lineage>
</organism>